<name>A0A154IEZ9_RHILE</name>
<reference evidence="1" key="1">
    <citation type="submission" date="2016-03" db="EMBL/GenBank/DDBJ databases">
        <title>Microsymbionts genomes from the relict species Vavilovia formosa.</title>
        <authorList>
            <person name="Chirak E."/>
            <person name="Kimeklis A."/>
            <person name="Kopat V."/>
            <person name="Andronov E."/>
        </authorList>
    </citation>
    <scope>NUCLEOTIDE SEQUENCE [LARGE SCALE GENOMIC DNA]</scope>
    <source>
        <strain evidence="1">Vaf12</strain>
    </source>
</reference>
<dbReference type="InterPro" id="IPR027417">
    <property type="entry name" value="P-loop_NTPase"/>
</dbReference>
<proteinExistence type="predicted"/>
<dbReference type="AlphaFoldDB" id="A0A154IEZ9"/>
<evidence type="ECO:0008006" key="2">
    <source>
        <dbReference type="Google" id="ProtNLM"/>
    </source>
</evidence>
<accession>A0A154IEZ9</accession>
<organism evidence="1">
    <name type="scientific">Rhizobium leguminosarum</name>
    <dbReference type="NCBI Taxonomy" id="384"/>
    <lineage>
        <taxon>Bacteria</taxon>
        <taxon>Pseudomonadati</taxon>
        <taxon>Pseudomonadota</taxon>
        <taxon>Alphaproteobacteria</taxon>
        <taxon>Hyphomicrobiales</taxon>
        <taxon>Rhizobiaceae</taxon>
        <taxon>Rhizobium/Agrobacterium group</taxon>
        <taxon>Rhizobium</taxon>
    </lineage>
</organism>
<dbReference type="SUPFAM" id="SSF52540">
    <property type="entry name" value="P-loop containing nucleoside triphosphate hydrolases"/>
    <property type="match status" value="1"/>
</dbReference>
<sequence length="392" mass="44837">MLGFILSEVRKVVGLKKITFSLGSDPAEISESFFLHMNNIISNVKNGVLIVFDEVENISPKTAASAHWRIGDDTLLFWQIIRSYIQSESQGKISISIFGTNPYILEAPKINDVANPMYLYAQKRFIPSLSFDDTREMVERLGYFMGLEFPPEIIANLQQEFGGHPFFTRQVCSKIHQIASVSRPVRVSLALLSRAKTEFQGQLEQYLRDIVEHLRDNYFNEFCVLRAVVEGDKSELTEYGNEAPDLIDHLIGYGVVERRGEDFDIRFDAIKSILQRLVSSNSESRWAEISRRRNDLEVSIRIALYHWSRNVSAEQWHEVLSSSLTGKRFDGLTTTEPSALFSSRESPLYLSDLLGFLKNERVLVYLGARRSQIVRYISMLSIDCARMPMQIA</sequence>
<protein>
    <recommendedName>
        <fullName evidence="2">ATP-binding protein</fullName>
    </recommendedName>
</protein>
<dbReference type="EMBL" id="LVYU01000114">
    <property type="protein sequence ID" value="KZA98549.1"/>
    <property type="molecule type" value="Genomic_DNA"/>
</dbReference>
<gene>
    <name evidence="1" type="ORF">A4A59_27105</name>
</gene>
<comment type="caution">
    <text evidence="1">The sequence shown here is derived from an EMBL/GenBank/DDBJ whole genome shotgun (WGS) entry which is preliminary data.</text>
</comment>
<evidence type="ECO:0000313" key="1">
    <source>
        <dbReference type="EMBL" id="KZA98549.1"/>
    </source>
</evidence>